<comment type="caution">
    <text evidence="1">The sequence shown here is derived from an EMBL/GenBank/DDBJ whole genome shotgun (WGS) entry which is preliminary data.</text>
</comment>
<dbReference type="Proteomes" id="UP000001861">
    <property type="component" value="Unassembled WGS sequence"/>
</dbReference>
<evidence type="ECO:0008006" key="3">
    <source>
        <dbReference type="Google" id="ProtNLM"/>
    </source>
</evidence>
<dbReference type="InParanoid" id="A8NW17"/>
<evidence type="ECO:0000313" key="2">
    <source>
        <dbReference type="Proteomes" id="UP000001861"/>
    </source>
</evidence>
<dbReference type="RefSeq" id="XP_001836804.1">
    <property type="nucleotide sequence ID" value="XM_001836752.1"/>
</dbReference>
<reference evidence="1 2" key="1">
    <citation type="journal article" date="2010" name="Proc. Natl. Acad. Sci. U.S.A.">
        <title>Insights into evolution of multicellular fungi from the assembled chromosomes of the mushroom Coprinopsis cinerea (Coprinus cinereus).</title>
        <authorList>
            <person name="Stajich J.E."/>
            <person name="Wilke S.K."/>
            <person name="Ahren D."/>
            <person name="Au C.H."/>
            <person name="Birren B.W."/>
            <person name="Borodovsky M."/>
            <person name="Burns C."/>
            <person name="Canback B."/>
            <person name="Casselton L.A."/>
            <person name="Cheng C.K."/>
            <person name="Deng J."/>
            <person name="Dietrich F.S."/>
            <person name="Fargo D.C."/>
            <person name="Farman M.L."/>
            <person name="Gathman A.C."/>
            <person name="Goldberg J."/>
            <person name="Guigo R."/>
            <person name="Hoegger P.J."/>
            <person name="Hooker J.B."/>
            <person name="Huggins A."/>
            <person name="James T.Y."/>
            <person name="Kamada T."/>
            <person name="Kilaru S."/>
            <person name="Kodira C."/>
            <person name="Kues U."/>
            <person name="Kupfer D."/>
            <person name="Kwan H.S."/>
            <person name="Lomsadze A."/>
            <person name="Li W."/>
            <person name="Lilly W.W."/>
            <person name="Ma L.J."/>
            <person name="Mackey A.J."/>
            <person name="Manning G."/>
            <person name="Martin F."/>
            <person name="Muraguchi H."/>
            <person name="Natvig D.O."/>
            <person name="Palmerini H."/>
            <person name="Ramesh M.A."/>
            <person name="Rehmeyer C.J."/>
            <person name="Roe B.A."/>
            <person name="Shenoy N."/>
            <person name="Stanke M."/>
            <person name="Ter-Hovhannisyan V."/>
            <person name="Tunlid A."/>
            <person name="Velagapudi R."/>
            <person name="Vision T.J."/>
            <person name="Zeng Q."/>
            <person name="Zolan M.E."/>
            <person name="Pukkila P.J."/>
        </authorList>
    </citation>
    <scope>NUCLEOTIDE SEQUENCE [LARGE SCALE GENOMIC DNA]</scope>
    <source>
        <strain evidence="2">Okayama-7 / 130 / ATCC MYA-4618 / FGSC 9003</strain>
    </source>
</reference>
<organism evidence="1 2">
    <name type="scientific">Coprinopsis cinerea (strain Okayama-7 / 130 / ATCC MYA-4618 / FGSC 9003)</name>
    <name type="common">Inky cap fungus</name>
    <name type="synonym">Hormographiella aspergillata</name>
    <dbReference type="NCBI Taxonomy" id="240176"/>
    <lineage>
        <taxon>Eukaryota</taxon>
        <taxon>Fungi</taxon>
        <taxon>Dikarya</taxon>
        <taxon>Basidiomycota</taxon>
        <taxon>Agaricomycotina</taxon>
        <taxon>Agaricomycetes</taxon>
        <taxon>Agaricomycetidae</taxon>
        <taxon>Agaricales</taxon>
        <taxon>Agaricineae</taxon>
        <taxon>Psathyrellaceae</taxon>
        <taxon>Coprinopsis</taxon>
    </lineage>
</organism>
<name>A8NW17_COPC7</name>
<evidence type="ECO:0000313" key="1">
    <source>
        <dbReference type="EMBL" id="EAU85021.1"/>
    </source>
</evidence>
<dbReference type="Gene3D" id="3.80.10.10">
    <property type="entry name" value="Ribonuclease Inhibitor"/>
    <property type="match status" value="1"/>
</dbReference>
<dbReference type="KEGG" id="cci:CC1G_04117"/>
<keyword evidence="2" id="KW-1185">Reference proteome</keyword>
<dbReference type="InterPro" id="IPR032675">
    <property type="entry name" value="LRR_dom_sf"/>
</dbReference>
<proteinExistence type="predicted"/>
<sequence length="278" mass="30865">MPALRFLTIQTLNLQAPLRAPSVYPLIERLALTVAYPLAINLASSFPNLTHLRIRMLPSDHGAASHTIVDSIKFALLQNLDLCGDRLIVDLLERIECPEIRELRLAITGGQGMLVGEGLSDIIRFVKGSSKLEQMALSGLLPPTTTVLLESCQEVQVSSLELDMWPYSDSDPPRTLLPRIRKLSIWGIGTFDDDPQEQLRTESFLKYLERRWMEPELVDGGAHGGGVARLEEVVVGKHMLLDQFPDAEVEALRARGMNIVVRENWDSGGDGSLISRGY</sequence>
<dbReference type="EMBL" id="AACS02000004">
    <property type="protein sequence ID" value="EAU85021.1"/>
    <property type="molecule type" value="Genomic_DNA"/>
</dbReference>
<gene>
    <name evidence="1" type="ORF">CC1G_04117</name>
</gene>
<dbReference type="VEuPathDB" id="FungiDB:CC1G_04117"/>
<accession>A8NW17</accession>
<protein>
    <recommendedName>
        <fullName evidence="3">F-box domain-containing protein</fullName>
    </recommendedName>
</protein>
<dbReference type="AlphaFoldDB" id="A8NW17"/>
<dbReference type="GeneID" id="6013356"/>